<evidence type="ECO:0000256" key="3">
    <source>
        <dbReference type="ARBA" id="ARBA00034487"/>
    </source>
</evidence>
<sequence>MATTSSTKLSVQEYYGKILENSDSLATNACTTAGRPPPIIRECIKNISPEVVSKYYGCGICIPDCLEGRKVVDLGSGSGRDVFIISQLVGEKGKVVGVDMTKEQLEVARRGVKFHEDKADEMKLPFGGVDFVEGYIENFNDILPKDMKDGQTDVVVSNCVINLSPDKEAVLRDAYKCLKEGGELYFSDVYSDRRVPEDLRKDETLWGECISGALYWNDFLNLAKKCGFGDPRLVEDSRITINNPALERKCGNIKFYSATYRLFKLPELESDCEDYGQAVIYKGTVPFLGGSSEHAFKLDAHHLIEKGKVFPVCGNTWRMLKDTRFEEHFDYIGDFKEHFGIFQGYIIYKNPSLVLLSHSTDPDPVFTYANSGGQSLFKMDWGSFTSTPSRYSAEEGGDRDARQVFMDKVKSQRYVDDYEGVRVASDGSRFLIRAIVWELYDSSNVRRGAAAFFDSKKVKHL</sequence>
<organism evidence="11 12">
    <name type="scientific">Triparma retinervis</name>
    <dbReference type="NCBI Taxonomy" id="2557542"/>
    <lineage>
        <taxon>Eukaryota</taxon>
        <taxon>Sar</taxon>
        <taxon>Stramenopiles</taxon>
        <taxon>Ochrophyta</taxon>
        <taxon>Bolidophyceae</taxon>
        <taxon>Parmales</taxon>
        <taxon>Triparmaceae</taxon>
        <taxon>Triparma</taxon>
    </lineage>
</organism>
<comment type="catalytic activity">
    <reaction evidence="6">
        <text>arsenic triglutathione + [thioredoxin]-dithiol + S-adenosyl-L-methionine + 2 H2O = methylarsonous acid + [thioredoxin]-disulfide + 3 glutathione + S-adenosyl-L-homocysteine + H(+)</text>
        <dbReference type="Rhea" id="RHEA:69460"/>
        <dbReference type="Rhea" id="RHEA-COMP:10698"/>
        <dbReference type="Rhea" id="RHEA-COMP:10700"/>
        <dbReference type="ChEBI" id="CHEBI:15377"/>
        <dbReference type="ChEBI" id="CHEBI:15378"/>
        <dbReference type="ChEBI" id="CHEBI:17826"/>
        <dbReference type="ChEBI" id="CHEBI:29950"/>
        <dbReference type="ChEBI" id="CHEBI:50058"/>
        <dbReference type="ChEBI" id="CHEBI:57856"/>
        <dbReference type="ChEBI" id="CHEBI:57925"/>
        <dbReference type="ChEBI" id="CHEBI:59789"/>
        <dbReference type="ChEBI" id="CHEBI:183640"/>
        <dbReference type="EC" id="2.1.1.137"/>
    </reaction>
</comment>
<dbReference type="Pfam" id="PF13847">
    <property type="entry name" value="Methyltransf_31"/>
    <property type="match status" value="1"/>
</dbReference>
<name>A0A9W7CB80_9STRA</name>
<dbReference type="EMBL" id="BRXZ01000027">
    <property type="protein sequence ID" value="GMI03352.1"/>
    <property type="molecule type" value="Genomic_DNA"/>
</dbReference>
<evidence type="ECO:0000256" key="8">
    <source>
        <dbReference type="ARBA" id="ARBA00048428"/>
    </source>
</evidence>
<keyword evidence="2" id="KW-0949">S-adenosyl-L-methionine</keyword>
<evidence type="ECO:0000256" key="6">
    <source>
        <dbReference type="ARBA" id="ARBA00047941"/>
    </source>
</evidence>
<evidence type="ECO:0000256" key="1">
    <source>
        <dbReference type="ARBA" id="ARBA00022679"/>
    </source>
</evidence>
<evidence type="ECO:0000313" key="11">
    <source>
        <dbReference type="EMBL" id="GMI03352.1"/>
    </source>
</evidence>
<dbReference type="InterPro" id="IPR026669">
    <property type="entry name" value="Arsenite_MeTrfase-like"/>
</dbReference>
<accession>A0A9W7CB80</accession>
<evidence type="ECO:0000256" key="7">
    <source>
        <dbReference type="ARBA" id="ARBA00047943"/>
    </source>
</evidence>
<proteinExistence type="inferred from homology"/>
<dbReference type="CDD" id="cd02440">
    <property type="entry name" value="AdoMet_MTases"/>
    <property type="match status" value="1"/>
</dbReference>
<dbReference type="OrthoDB" id="8300214at2759"/>
<dbReference type="PANTHER" id="PTHR43675">
    <property type="entry name" value="ARSENITE METHYLTRANSFERASE"/>
    <property type="match status" value="1"/>
</dbReference>
<evidence type="ECO:0000313" key="12">
    <source>
        <dbReference type="Proteomes" id="UP001165082"/>
    </source>
</evidence>
<dbReference type="Pfam" id="PF08670">
    <property type="entry name" value="MEKHLA"/>
    <property type="match status" value="1"/>
</dbReference>
<comment type="caution">
    <text evidence="11">The sequence shown here is derived from an EMBL/GenBank/DDBJ whole genome shotgun (WGS) entry which is preliminary data.</text>
</comment>
<feature type="domain" description="MEKHLA" evidence="9">
    <location>
        <begin position="352"/>
        <end position="455"/>
    </location>
</feature>
<evidence type="ECO:0000259" key="10">
    <source>
        <dbReference type="Pfam" id="PF13847"/>
    </source>
</evidence>
<comment type="catalytic activity">
    <reaction evidence="7">
        <text>arsenic triglutathione + 2 [thioredoxin]-dithiol + 2 S-adenosyl-L-methionine + H2O = dimethylarsinous acid + 2 [thioredoxin]-disulfide + 3 glutathione + 2 S-adenosyl-L-homocysteine + 2 H(+)</text>
        <dbReference type="Rhea" id="RHEA:69464"/>
        <dbReference type="Rhea" id="RHEA-COMP:10698"/>
        <dbReference type="Rhea" id="RHEA-COMP:10700"/>
        <dbReference type="ChEBI" id="CHEBI:15377"/>
        <dbReference type="ChEBI" id="CHEBI:15378"/>
        <dbReference type="ChEBI" id="CHEBI:23808"/>
        <dbReference type="ChEBI" id="CHEBI:29950"/>
        <dbReference type="ChEBI" id="CHEBI:50058"/>
        <dbReference type="ChEBI" id="CHEBI:57856"/>
        <dbReference type="ChEBI" id="CHEBI:57925"/>
        <dbReference type="ChEBI" id="CHEBI:59789"/>
        <dbReference type="ChEBI" id="CHEBI:183640"/>
        <dbReference type="EC" id="2.1.1.137"/>
    </reaction>
</comment>
<reference evidence="11" key="1">
    <citation type="submission" date="2022-07" db="EMBL/GenBank/DDBJ databases">
        <title>Genome analysis of Parmales, a sister group of diatoms, reveals the evolutionary specialization of diatoms from phago-mixotrophs to photoautotrophs.</title>
        <authorList>
            <person name="Ban H."/>
            <person name="Sato S."/>
            <person name="Yoshikawa S."/>
            <person name="Kazumasa Y."/>
            <person name="Nakamura Y."/>
            <person name="Ichinomiya M."/>
            <person name="Saitoh K."/>
            <person name="Sato N."/>
            <person name="Blanc-Mathieu R."/>
            <person name="Endo H."/>
            <person name="Kuwata A."/>
            <person name="Ogata H."/>
        </authorList>
    </citation>
    <scope>NUCLEOTIDE SEQUENCE</scope>
</reference>
<keyword evidence="12" id="KW-1185">Reference proteome</keyword>
<dbReference type="AlphaFoldDB" id="A0A9W7CB80"/>
<gene>
    <name evidence="11" type="ORF">TrRE_jg10309</name>
</gene>
<evidence type="ECO:0000259" key="9">
    <source>
        <dbReference type="Pfam" id="PF08670"/>
    </source>
</evidence>
<dbReference type="InterPro" id="IPR029063">
    <property type="entry name" value="SAM-dependent_MTases_sf"/>
</dbReference>
<dbReference type="InterPro" id="IPR013978">
    <property type="entry name" value="MEKHLA"/>
</dbReference>
<evidence type="ECO:0000256" key="4">
    <source>
        <dbReference type="ARBA" id="ARBA00034521"/>
    </source>
</evidence>
<dbReference type="SUPFAM" id="SSF53335">
    <property type="entry name" value="S-adenosyl-L-methionine-dependent methyltransferases"/>
    <property type="match status" value="1"/>
</dbReference>
<evidence type="ECO:0000256" key="5">
    <source>
        <dbReference type="ARBA" id="ARBA00034545"/>
    </source>
</evidence>
<dbReference type="InterPro" id="IPR025714">
    <property type="entry name" value="Methyltranfer_dom"/>
</dbReference>
<keyword evidence="1" id="KW-0808">Transferase</keyword>
<dbReference type="PANTHER" id="PTHR43675:SF8">
    <property type="entry name" value="ARSENITE METHYLTRANSFERASE"/>
    <property type="match status" value="1"/>
</dbReference>
<dbReference type="EC" id="2.1.1.137" evidence="4"/>
<feature type="domain" description="Methyltransferase" evidence="10">
    <location>
        <begin position="68"/>
        <end position="225"/>
    </location>
</feature>
<evidence type="ECO:0000256" key="2">
    <source>
        <dbReference type="ARBA" id="ARBA00022691"/>
    </source>
</evidence>
<dbReference type="Gene3D" id="3.40.50.150">
    <property type="entry name" value="Vaccinia Virus protein VP39"/>
    <property type="match status" value="1"/>
</dbReference>
<dbReference type="GO" id="GO:0030791">
    <property type="term" value="F:arsenite methyltransferase activity"/>
    <property type="evidence" value="ECO:0007669"/>
    <property type="project" value="UniProtKB-EC"/>
</dbReference>
<protein>
    <recommendedName>
        <fullName evidence="5">Arsenite methyltransferase</fullName>
        <ecNumber evidence="4">2.1.1.137</ecNumber>
    </recommendedName>
</protein>
<dbReference type="Proteomes" id="UP001165082">
    <property type="component" value="Unassembled WGS sequence"/>
</dbReference>
<comment type="similarity">
    <text evidence="3">Belongs to the methyltransferase superfamily. Arsenite methyltransferase family.</text>
</comment>
<dbReference type="Gene3D" id="3.40.5.100">
    <property type="match status" value="1"/>
</dbReference>
<comment type="catalytic activity">
    <reaction evidence="8">
        <text>arsenic triglutathione + 3 [thioredoxin]-dithiol + 3 S-adenosyl-L-methionine = trimethylarsine + 3 [thioredoxin]-disulfide + 3 glutathione + 3 S-adenosyl-L-homocysteine + 3 H(+)</text>
        <dbReference type="Rhea" id="RHEA:69432"/>
        <dbReference type="Rhea" id="RHEA-COMP:10698"/>
        <dbReference type="Rhea" id="RHEA-COMP:10700"/>
        <dbReference type="ChEBI" id="CHEBI:15378"/>
        <dbReference type="ChEBI" id="CHEBI:27130"/>
        <dbReference type="ChEBI" id="CHEBI:29950"/>
        <dbReference type="ChEBI" id="CHEBI:50058"/>
        <dbReference type="ChEBI" id="CHEBI:57856"/>
        <dbReference type="ChEBI" id="CHEBI:57925"/>
        <dbReference type="ChEBI" id="CHEBI:59789"/>
        <dbReference type="ChEBI" id="CHEBI:183640"/>
        <dbReference type="EC" id="2.1.1.137"/>
    </reaction>
</comment>